<sequence length="411" mass="47046">MKAIDETMSIYQILSEYPFLLKIFKQHGMEKFENREVLESLGPLLKLKTALSMVSVNKDSFIELLNKAVLDSEAKGDFTLEDSPERQKELTLLALLPCGMKMPFNRAFDDFSAEYGRQMNNVLHSLVEGNVNHELSYYAYIDSVTSIDELPDIIISSDINSFYHKPFRENFLNKEYFVSLNPSPMNTDLESIGFADPCGQFTMISANLLVLVTIDELMKDNTRPESWEDLLKDEFRNRVIMRGQDGFFCNGVLLPFYRMYGMEGIEKLASSVYTGLHPSEMVKMIDSKKDNVPPMYIMPYFFAKKIQDKSRITINIPSEGAIVSPVQMLVKKSAVERVKEITDFFCGKEFAEISARAFFPTTNPEVDNNLEGINSLYWLGWDFLMNTDIGTLKKEVEKVFNKQFRETGGVV</sequence>
<evidence type="ECO:0000259" key="2">
    <source>
        <dbReference type="Pfam" id="PF08984"/>
    </source>
</evidence>
<dbReference type="STRING" id="1434110.MSHOH_1043"/>
<dbReference type="Gene3D" id="3.40.190.10">
    <property type="entry name" value="Periplasmic binding protein-like II"/>
    <property type="match status" value="2"/>
</dbReference>
<keyword evidence="4" id="KW-1185">Reference proteome</keyword>
<organism evidence="3 4">
    <name type="scientific">Methanosarcina horonobensis HB-1 = JCM 15518</name>
    <dbReference type="NCBI Taxonomy" id="1434110"/>
    <lineage>
        <taxon>Archaea</taxon>
        <taxon>Methanobacteriati</taxon>
        <taxon>Methanobacteriota</taxon>
        <taxon>Stenosarchaea group</taxon>
        <taxon>Methanomicrobia</taxon>
        <taxon>Methanosarcinales</taxon>
        <taxon>Methanosarcinaceae</taxon>
        <taxon>Methanosarcina</taxon>
    </lineage>
</organism>
<dbReference type="RefSeq" id="WP_052730734.1">
    <property type="nucleotide sequence ID" value="NZ_CP009516.1"/>
</dbReference>
<dbReference type="PATRIC" id="fig|1434110.4.peg.1297"/>
<gene>
    <name evidence="3" type="ORF">MSHOH_1043</name>
</gene>
<reference evidence="3 4" key="1">
    <citation type="submission" date="2014-07" db="EMBL/GenBank/DDBJ databases">
        <title>Methanogenic archaea and the global carbon cycle.</title>
        <authorList>
            <person name="Henriksen J.R."/>
            <person name="Luke J."/>
            <person name="Reinhart S."/>
            <person name="Benedict M.N."/>
            <person name="Youngblut N.D."/>
            <person name="Metcalf M.E."/>
            <person name="Whitaker R.J."/>
            <person name="Metcalf W.W."/>
        </authorList>
    </citation>
    <scope>NUCLEOTIDE SEQUENCE [LARGE SCALE GENOMIC DNA]</scope>
    <source>
        <strain evidence="3 4">HB-1</strain>
    </source>
</reference>
<evidence type="ECO:0000313" key="3">
    <source>
        <dbReference type="EMBL" id="AKB77526.1"/>
    </source>
</evidence>
<dbReference type="EMBL" id="CP009516">
    <property type="protein sequence ID" value="AKB77526.1"/>
    <property type="molecule type" value="Genomic_DNA"/>
</dbReference>
<dbReference type="GeneID" id="24830206"/>
<name>A0A0E3S9V8_9EURY</name>
<dbReference type="Pfam" id="PF13343">
    <property type="entry name" value="SBP_bac_6"/>
    <property type="match status" value="1"/>
</dbReference>
<feature type="domain" description="DUF1858" evidence="2">
    <location>
        <begin position="4"/>
        <end position="62"/>
    </location>
</feature>
<dbReference type="SUPFAM" id="SSF140683">
    <property type="entry name" value="SP0561-like"/>
    <property type="match status" value="1"/>
</dbReference>
<dbReference type="AlphaFoldDB" id="A0A0E3S9V8"/>
<dbReference type="OrthoDB" id="131417at2157"/>
<evidence type="ECO:0000256" key="1">
    <source>
        <dbReference type="ARBA" id="ARBA00022729"/>
    </source>
</evidence>
<dbReference type="InterPro" id="IPR038062">
    <property type="entry name" value="ScdA-like_N_sf"/>
</dbReference>
<dbReference type="PANTHER" id="PTHR30006:SF2">
    <property type="entry name" value="ABC TRANSPORTER SUBSTRATE-BINDING PROTEIN"/>
    <property type="match status" value="1"/>
</dbReference>
<dbReference type="PANTHER" id="PTHR30006">
    <property type="entry name" value="THIAMINE-BINDING PERIPLASMIC PROTEIN-RELATED"/>
    <property type="match status" value="1"/>
</dbReference>
<dbReference type="Proteomes" id="UP000033101">
    <property type="component" value="Chromosome"/>
</dbReference>
<dbReference type="InterPro" id="IPR015077">
    <property type="entry name" value="DUF1858"/>
</dbReference>
<dbReference type="KEGG" id="mhor:MSHOH_1043"/>
<accession>A0A0E3S9V8</accession>
<dbReference type="Pfam" id="PF08984">
    <property type="entry name" value="DUF1858"/>
    <property type="match status" value="1"/>
</dbReference>
<proteinExistence type="predicted"/>
<protein>
    <submittedName>
        <fullName evidence="3">Spermidine/putrescine-binding protein</fullName>
    </submittedName>
</protein>
<dbReference type="SUPFAM" id="SSF53850">
    <property type="entry name" value="Periplasmic binding protein-like II"/>
    <property type="match status" value="1"/>
</dbReference>
<keyword evidence="1" id="KW-0732">Signal</keyword>
<evidence type="ECO:0000313" key="4">
    <source>
        <dbReference type="Proteomes" id="UP000033101"/>
    </source>
</evidence>
<dbReference type="Gene3D" id="1.10.3910.10">
    <property type="entry name" value="SP0561-like"/>
    <property type="match status" value="1"/>
</dbReference>
<dbReference type="HOGENOM" id="CLU_055408_0_0_2"/>